<accession>A0A1B8ZBR3</accession>
<keyword evidence="3" id="KW-1185">Reference proteome</keyword>
<name>A0A1B8ZBR3_9FLAO</name>
<reference evidence="2 3" key="1">
    <citation type="submission" date="2016-07" db="EMBL/GenBank/DDBJ databases">
        <authorList>
            <person name="Jeong J.-J."/>
            <person name="Kim D.W."/>
            <person name="Sang M.K."/>
            <person name="Choi I.-G."/>
            <person name="Kim K.D."/>
        </authorList>
    </citation>
    <scope>NUCLEOTIDE SEQUENCE [LARGE SCALE GENOMIC DNA]</scope>
    <source>
        <strain evidence="2 3">UTM-3</strain>
    </source>
</reference>
<comment type="caution">
    <text evidence="2">The sequence shown here is derived from an EMBL/GenBank/DDBJ whole genome shotgun (WGS) entry which is preliminary data.</text>
</comment>
<proteinExistence type="predicted"/>
<keyword evidence="1" id="KW-0472">Membrane</keyword>
<gene>
    <name evidence="2" type="ORF">BBI01_17735</name>
</gene>
<evidence type="ECO:0000313" key="2">
    <source>
        <dbReference type="EMBL" id="OCA69053.1"/>
    </source>
</evidence>
<dbReference type="Proteomes" id="UP000092651">
    <property type="component" value="Unassembled WGS sequence"/>
</dbReference>
<feature type="transmembrane region" description="Helical" evidence="1">
    <location>
        <begin position="21"/>
        <end position="38"/>
    </location>
</feature>
<evidence type="ECO:0000256" key="1">
    <source>
        <dbReference type="SAM" id="Phobius"/>
    </source>
</evidence>
<dbReference type="EMBL" id="MAYH01000048">
    <property type="protein sequence ID" value="OCA69053.1"/>
    <property type="molecule type" value="Genomic_DNA"/>
</dbReference>
<organism evidence="2 3">
    <name type="scientific">Chryseobacterium artocarpi</name>
    <dbReference type="NCBI Taxonomy" id="1414727"/>
    <lineage>
        <taxon>Bacteria</taxon>
        <taxon>Pseudomonadati</taxon>
        <taxon>Bacteroidota</taxon>
        <taxon>Flavobacteriia</taxon>
        <taxon>Flavobacteriales</taxon>
        <taxon>Weeksellaceae</taxon>
        <taxon>Chryseobacterium group</taxon>
        <taxon>Chryseobacterium</taxon>
    </lineage>
</organism>
<sequence length="69" mass="8347">MFAEAGYKRQTYNIDMIPLDLFFLLAGLIGLETFYLIYRKQKKQYVMNILLLIFFTVLYFVLPHRDNFN</sequence>
<keyword evidence="1" id="KW-0812">Transmembrane</keyword>
<feature type="transmembrane region" description="Helical" evidence="1">
    <location>
        <begin position="45"/>
        <end position="62"/>
    </location>
</feature>
<protein>
    <submittedName>
        <fullName evidence="2">Uncharacterized protein</fullName>
    </submittedName>
</protein>
<dbReference type="AlphaFoldDB" id="A0A1B8ZBR3"/>
<keyword evidence="1" id="KW-1133">Transmembrane helix</keyword>
<evidence type="ECO:0000313" key="3">
    <source>
        <dbReference type="Proteomes" id="UP000092651"/>
    </source>
</evidence>